<dbReference type="InterPro" id="IPR001584">
    <property type="entry name" value="Integrase_cat-core"/>
</dbReference>
<dbReference type="CDD" id="cd09274">
    <property type="entry name" value="RNase_HI_RT_Ty3"/>
    <property type="match status" value="1"/>
</dbReference>
<feature type="domain" description="Integrase catalytic" evidence="4">
    <location>
        <begin position="548"/>
        <end position="705"/>
    </location>
</feature>
<dbReference type="CDD" id="cd01647">
    <property type="entry name" value="RT_LTR"/>
    <property type="match status" value="1"/>
</dbReference>
<dbReference type="InterPro" id="IPR041588">
    <property type="entry name" value="Integrase_H2C2"/>
</dbReference>
<dbReference type="InterPro" id="IPR012337">
    <property type="entry name" value="RNaseH-like_sf"/>
</dbReference>
<dbReference type="Pfam" id="PF00078">
    <property type="entry name" value="RVT_1"/>
    <property type="match status" value="1"/>
</dbReference>
<dbReference type="OrthoDB" id="6764494at2759"/>
<protein>
    <recommendedName>
        <fullName evidence="1">RNA-directed DNA polymerase</fullName>
        <ecNumber evidence="1">2.7.7.49</ecNumber>
    </recommendedName>
</protein>
<dbReference type="InterPro" id="IPR036397">
    <property type="entry name" value="RNaseH_sf"/>
</dbReference>
<dbReference type="SUPFAM" id="SSF53098">
    <property type="entry name" value="Ribonuclease H-like"/>
    <property type="match status" value="1"/>
</dbReference>
<dbReference type="GO" id="GO:0003964">
    <property type="term" value="F:RNA-directed DNA polymerase activity"/>
    <property type="evidence" value="ECO:0007669"/>
    <property type="project" value="UniProtKB-EC"/>
</dbReference>
<dbReference type="PROSITE" id="PS50994">
    <property type="entry name" value="INTEGRASE"/>
    <property type="match status" value="1"/>
</dbReference>
<dbReference type="Pfam" id="PF00665">
    <property type="entry name" value="rve"/>
    <property type="match status" value="1"/>
</dbReference>
<dbReference type="GO" id="GO:0015074">
    <property type="term" value="P:DNA integration"/>
    <property type="evidence" value="ECO:0007669"/>
    <property type="project" value="InterPro"/>
</dbReference>
<dbReference type="Pfam" id="PF17921">
    <property type="entry name" value="Integrase_H2C2"/>
    <property type="match status" value="1"/>
</dbReference>
<dbReference type="PANTHER" id="PTHR37984">
    <property type="entry name" value="PROTEIN CBG26694"/>
    <property type="match status" value="1"/>
</dbReference>
<keyword evidence="6" id="KW-1185">Reference proteome</keyword>
<dbReference type="Gene3D" id="3.30.70.270">
    <property type="match status" value="2"/>
</dbReference>
<dbReference type="SUPFAM" id="SSF56672">
    <property type="entry name" value="DNA/RNA polymerases"/>
    <property type="match status" value="1"/>
</dbReference>
<dbReference type="Gene3D" id="3.10.10.10">
    <property type="entry name" value="HIV Type 1 Reverse Transcriptase, subunit A, domain 1"/>
    <property type="match status" value="1"/>
</dbReference>
<dbReference type="Proteomes" id="UP000235965">
    <property type="component" value="Unassembled WGS sequence"/>
</dbReference>
<dbReference type="EC" id="2.7.7.49" evidence="1"/>
<keyword evidence="2" id="KW-0511">Multifunctional enzyme</keyword>
<dbReference type="PANTHER" id="PTHR37984:SF5">
    <property type="entry name" value="PROTEIN NYNRIN-LIKE"/>
    <property type="match status" value="1"/>
</dbReference>
<evidence type="ECO:0000259" key="3">
    <source>
        <dbReference type="PROSITE" id="PS50878"/>
    </source>
</evidence>
<dbReference type="InParanoid" id="A0A2J7R4I5"/>
<comment type="caution">
    <text evidence="5">The sequence shown here is derived from an EMBL/GenBank/DDBJ whole genome shotgun (WGS) entry which is preliminary data.</text>
</comment>
<organism evidence="5 6">
    <name type="scientific">Cryptotermes secundus</name>
    <dbReference type="NCBI Taxonomy" id="105785"/>
    <lineage>
        <taxon>Eukaryota</taxon>
        <taxon>Metazoa</taxon>
        <taxon>Ecdysozoa</taxon>
        <taxon>Arthropoda</taxon>
        <taxon>Hexapoda</taxon>
        <taxon>Insecta</taxon>
        <taxon>Pterygota</taxon>
        <taxon>Neoptera</taxon>
        <taxon>Polyneoptera</taxon>
        <taxon>Dictyoptera</taxon>
        <taxon>Blattodea</taxon>
        <taxon>Blattoidea</taxon>
        <taxon>Termitoidae</taxon>
        <taxon>Kalotermitidae</taxon>
        <taxon>Cryptotermitinae</taxon>
        <taxon>Cryptotermes</taxon>
    </lineage>
</organism>
<evidence type="ECO:0000259" key="4">
    <source>
        <dbReference type="PROSITE" id="PS50994"/>
    </source>
</evidence>
<evidence type="ECO:0000256" key="2">
    <source>
        <dbReference type="ARBA" id="ARBA00023268"/>
    </source>
</evidence>
<evidence type="ECO:0000313" key="5">
    <source>
        <dbReference type="EMBL" id="PNF35738.1"/>
    </source>
</evidence>
<evidence type="ECO:0000256" key="1">
    <source>
        <dbReference type="ARBA" id="ARBA00012493"/>
    </source>
</evidence>
<dbReference type="Gene3D" id="3.30.420.10">
    <property type="entry name" value="Ribonuclease H-like superfamily/Ribonuclease H"/>
    <property type="match status" value="1"/>
</dbReference>
<feature type="domain" description="Reverse transcriptase" evidence="3">
    <location>
        <begin position="16"/>
        <end position="195"/>
    </location>
</feature>
<evidence type="ECO:0000313" key="6">
    <source>
        <dbReference type="Proteomes" id="UP000235965"/>
    </source>
</evidence>
<dbReference type="Gene3D" id="1.10.340.70">
    <property type="match status" value="1"/>
</dbReference>
<reference evidence="5 6" key="1">
    <citation type="submission" date="2017-12" db="EMBL/GenBank/DDBJ databases">
        <title>Hemimetabolous genomes reveal molecular basis of termite eusociality.</title>
        <authorList>
            <person name="Harrison M.C."/>
            <person name="Jongepier E."/>
            <person name="Robertson H.M."/>
            <person name="Arning N."/>
            <person name="Bitard-Feildel T."/>
            <person name="Chao H."/>
            <person name="Childers C.P."/>
            <person name="Dinh H."/>
            <person name="Doddapaneni H."/>
            <person name="Dugan S."/>
            <person name="Gowin J."/>
            <person name="Greiner C."/>
            <person name="Han Y."/>
            <person name="Hu H."/>
            <person name="Hughes D.S.T."/>
            <person name="Huylmans A.-K."/>
            <person name="Kemena C."/>
            <person name="Kremer L.P.M."/>
            <person name="Lee S.L."/>
            <person name="Lopez-Ezquerra A."/>
            <person name="Mallet L."/>
            <person name="Monroy-Kuhn J.M."/>
            <person name="Moser A."/>
            <person name="Murali S.C."/>
            <person name="Muzny D.M."/>
            <person name="Otani S."/>
            <person name="Piulachs M.-D."/>
            <person name="Poelchau M."/>
            <person name="Qu J."/>
            <person name="Schaub F."/>
            <person name="Wada-Katsumata A."/>
            <person name="Worley K.C."/>
            <person name="Xie Q."/>
            <person name="Ylla G."/>
            <person name="Poulsen M."/>
            <person name="Gibbs R.A."/>
            <person name="Schal C."/>
            <person name="Richards S."/>
            <person name="Belles X."/>
            <person name="Korb J."/>
            <person name="Bornberg-Bauer E."/>
        </authorList>
    </citation>
    <scope>NUCLEOTIDE SEQUENCE [LARGE SCALE GENOMIC DNA]</scope>
    <source>
        <tissue evidence="5">Whole body</tissue>
    </source>
</reference>
<dbReference type="InterPro" id="IPR043128">
    <property type="entry name" value="Rev_trsase/Diguanyl_cyclase"/>
</dbReference>
<dbReference type="InterPro" id="IPR043502">
    <property type="entry name" value="DNA/RNA_pol_sf"/>
</dbReference>
<proteinExistence type="predicted"/>
<dbReference type="FunFam" id="1.10.340.70:FF:000001">
    <property type="entry name" value="Retrovirus-related Pol polyprotein from transposon gypsy-like Protein"/>
    <property type="match status" value="1"/>
</dbReference>
<dbReference type="FunFam" id="3.30.420.10:FF:000032">
    <property type="entry name" value="Retrovirus-related Pol polyprotein from transposon 297-like Protein"/>
    <property type="match status" value="1"/>
</dbReference>
<gene>
    <name evidence="5" type="ORF">B7P43_G15311</name>
</gene>
<dbReference type="Pfam" id="PF17919">
    <property type="entry name" value="RT_RNaseH_2"/>
    <property type="match status" value="1"/>
</dbReference>
<dbReference type="STRING" id="105785.A0A2J7R4I5"/>
<dbReference type="GO" id="GO:0003676">
    <property type="term" value="F:nucleic acid binding"/>
    <property type="evidence" value="ECO:0007669"/>
    <property type="project" value="InterPro"/>
</dbReference>
<accession>A0A2J7R4I5</accession>
<dbReference type="InterPro" id="IPR041577">
    <property type="entry name" value="RT_RNaseH_2"/>
</dbReference>
<dbReference type="FunFam" id="3.30.70.270:FF:000020">
    <property type="entry name" value="Transposon Tf2-6 polyprotein-like Protein"/>
    <property type="match status" value="1"/>
</dbReference>
<dbReference type="GO" id="GO:0042575">
    <property type="term" value="C:DNA polymerase complex"/>
    <property type="evidence" value="ECO:0007669"/>
    <property type="project" value="UniProtKB-ARBA"/>
</dbReference>
<dbReference type="AlphaFoldDB" id="A0A2J7R4I5"/>
<name>A0A2J7R4I5_9NEOP</name>
<dbReference type="InterPro" id="IPR000477">
    <property type="entry name" value="RT_dom"/>
</dbReference>
<dbReference type="PROSITE" id="PS50878">
    <property type="entry name" value="RT_POL"/>
    <property type="match status" value="1"/>
</dbReference>
<dbReference type="EMBL" id="NEVH01007412">
    <property type="protein sequence ID" value="PNF35738.1"/>
    <property type="molecule type" value="Genomic_DNA"/>
</dbReference>
<dbReference type="InterPro" id="IPR050951">
    <property type="entry name" value="Retrovirus_Pol_polyprotein"/>
</dbReference>
<sequence>MPPKMDILRQHIRLMLDEGIIQPSTSPYSSPIFLVPKGQDGFRPVIDYRALNKKIKIESVPLPDIHSCFHWFKTAKVFTSLDLNSAYHQIGLTDRSKPLTAFATDWNLYEYTRVPFGLATGAQVLTRLLDKVFSDLKFNFVFHYLDDLVVYSDSFEEHVLHLREVFLRLRNAGLTVNPAKVRFATPHLSFLGHIVGPSGISVDPSRTDAIRRFPPPRDVKGVARFIGMVNFFHKFIPHFAERAAPLNLLRKKDVKFQWGPDQIRAFQDLKLAITNPPVLRTADFSRRFTLQTDASSVAVAAVLLQQFDGELQPIAYASRTLSHPERKFSTYELECLAVLFGLEKFRPYLEHLEFDLQTDNQALTWCLSHPRQLGRIGRWVVRLSSFKFNVQHIRGTQNVIADALSRMYDPSAENPVCSLLLDFPVLFEDIATHQRKDPEICPIMDQLSLGQEVPGYSLLRSVLYCKARFDGRPKIVIPQALIPALFSYFHDSPCGGHLGVRKTLWKIRQSFIWKGMDADISARVRACKLCGLSKPAQNARYGMLASDVATRPLEKLFVDFVGKFPRSKAGNTYALVCVDAFTKFVWIFPVREASTATTIRVLLNIFSTFGIPEVLVSDNATQFTSRNFRNFCFARGIRHVTTTPYYPQPSHAERFNRNLRAALIAYHHQDHSRWDENLSWLQFAFNSARHESHKTTPFSLMFSFTPNSPLSNLWSIKELLPETPDFRSIQERWEAARRNLRLAHAAVRRTYDRGRQPPPFHVGSRVWLKNYPLSKASQHVAAKLCPRYRGNFTVVKFTSPVFVQLTDSDGGSRIRAHVSQLKAA</sequence>